<evidence type="ECO:0000313" key="6">
    <source>
        <dbReference type="Proteomes" id="UP000193240"/>
    </source>
</evidence>
<accession>A0A1Y2LW50</accession>
<feature type="domain" description="Glycosyltransferase family 28 N-terminal" evidence="3">
    <location>
        <begin position="80"/>
        <end position="230"/>
    </location>
</feature>
<dbReference type="AlphaFoldDB" id="A0A1Y2LW50"/>
<dbReference type="Proteomes" id="UP000193240">
    <property type="component" value="Unassembled WGS sequence"/>
</dbReference>
<protein>
    <submittedName>
        <fullName evidence="5">Uncharacterized protein</fullName>
    </submittedName>
</protein>
<dbReference type="InParanoid" id="A0A1Y2LW50"/>
<evidence type="ECO:0000259" key="3">
    <source>
        <dbReference type="Pfam" id="PF03033"/>
    </source>
</evidence>
<keyword evidence="1" id="KW-0808">Transferase</keyword>
<dbReference type="SUPFAM" id="SSF53756">
    <property type="entry name" value="UDP-Glycosyltransferase/glycogen phosphorylase"/>
    <property type="match status" value="1"/>
</dbReference>
<evidence type="ECO:0000313" key="5">
    <source>
        <dbReference type="EMBL" id="OSS47407.1"/>
    </source>
</evidence>
<dbReference type="Gene3D" id="3.40.50.2000">
    <property type="entry name" value="Glycogen Phosphorylase B"/>
    <property type="match status" value="2"/>
</dbReference>
<dbReference type="GO" id="GO:0016906">
    <property type="term" value="F:sterol 3-beta-glucosyltransferase activity"/>
    <property type="evidence" value="ECO:0007669"/>
    <property type="project" value="UniProtKB-ARBA"/>
</dbReference>
<dbReference type="CDD" id="cd03784">
    <property type="entry name" value="GT1_Gtf-like"/>
    <property type="match status" value="1"/>
</dbReference>
<dbReference type="GO" id="GO:0005975">
    <property type="term" value="P:carbohydrate metabolic process"/>
    <property type="evidence" value="ECO:0007669"/>
    <property type="project" value="InterPro"/>
</dbReference>
<dbReference type="InterPro" id="IPR004276">
    <property type="entry name" value="GlycoTrans_28_N"/>
</dbReference>
<evidence type="ECO:0000259" key="4">
    <source>
        <dbReference type="Pfam" id="PF06722"/>
    </source>
</evidence>
<sequence>MDNKEKLPVYELPADAPDLYAEATVNDDGRIDVDLNSKLARALSVLYESPSGTKNDEPPPAYADAISIGVSDTFPVKLNIVIQVVGSRGDVQPFVALGQELRKHGHRVRLATHDVFADFVRKSGGGLEFYPIGGDPSELMAYMVKNPGLIPSMKTIKAGEITRKRLMVQDMLEGCWRSCIEPDGLTGEPFVADAIIANPPSFAHMHCAQALGIPVHMMFTMPWTSTKAFPHPLANLKNANGKEGAANYLSYGIVDWLTWQGLGDVINSWRRTMDLEEVGMFDGPSLANTLQVPFTYCWSPALVPKPTDWPSYIDVSGFFWRDPPDYEPPLELRSFIDGGPPPVYIGFGSIVLDNPERITAAIIEAVTNNGFRAIVSRGWSNLGSTGESHKDVLFIGDCPHEWLFQHVAAVVHHGGAGTTACGLRNGRPTAIVPFFGDQPFWGEMCAVAGAGPAPIPQKKLTTETLSQAIRYCLSPEAAGAAQEIAQKMQAEDGVKAAALSFHQNLPVKRMACNLLPHLPASFCYKKGRDRILLSSFAAQLILQKTPKEAKYLELYCSKPIVIEPRRWDPISGGASSVLSTAVDLGTSVTGVFTKPYTEYKDDRDRHAYEESKLRASQAARNEVSAPYEGDKTTDSSSFSSATKRKPVSAGQMAGASGKSLAMFAPKAVKGMTVDIPLAIADGLKNVPRVYGETPRDHGPVTDFTSGATVAGKTFAYGFYEGITDIVVKPYQGAQKEGFKGAAKGVGKGLVSMTTKTGAGMFGLMGYTGAGIAKSLRNAMHVGTRKRITEARYAEGEWLVGHSSYSYQELTSISTRFQALKNSKQ</sequence>
<dbReference type="InterPro" id="IPR002213">
    <property type="entry name" value="UDP_glucos_trans"/>
</dbReference>
<dbReference type="OMA" id="PERTSIC"/>
<proteinExistence type="predicted"/>
<gene>
    <name evidence="5" type="ORF">B5807_07457</name>
</gene>
<dbReference type="PANTHER" id="PTHR48050">
    <property type="entry name" value="STEROL 3-BETA-GLUCOSYLTRANSFERASE"/>
    <property type="match status" value="1"/>
</dbReference>
<dbReference type="FunFam" id="3.40.50.2000:FF:000009">
    <property type="entry name" value="Sterol 3-beta-glucosyltransferase UGT80A2"/>
    <property type="match status" value="1"/>
</dbReference>
<dbReference type="Pfam" id="PF03033">
    <property type="entry name" value="Glyco_transf_28"/>
    <property type="match status" value="1"/>
</dbReference>
<evidence type="ECO:0000256" key="2">
    <source>
        <dbReference type="SAM" id="MobiDB-lite"/>
    </source>
</evidence>
<reference evidence="5 6" key="1">
    <citation type="journal article" date="2017" name="Genome Announc.">
        <title>Genome sequence of the saprophytic ascomycete Epicoccum nigrum ICMP 19927 strain isolated from New Zealand.</title>
        <authorList>
            <person name="Fokin M."/>
            <person name="Fleetwood D."/>
            <person name="Weir B.S."/>
            <person name="Villas-Boas S.G."/>
        </authorList>
    </citation>
    <scope>NUCLEOTIDE SEQUENCE [LARGE SCALE GENOMIC DNA]</scope>
    <source>
        <strain evidence="5 6">ICMP 19927</strain>
    </source>
</reference>
<name>A0A1Y2LW50_EPING</name>
<dbReference type="InterPro" id="IPR010610">
    <property type="entry name" value="EryCIII-like_C"/>
</dbReference>
<keyword evidence="6" id="KW-1185">Reference proteome</keyword>
<dbReference type="FunFam" id="3.40.50.2000:FF:000100">
    <property type="entry name" value="Glycosyltransferase family 1 protein"/>
    <property type="match status" value="1"/>
</dbReference>
<feature type="compositionally biased region" description="Basic and acidic residues" evidence="2">
    <location>
        <begin position="603"/>
        <end position="613"/>
    </location>
</feature>
<dbReference type="STRING" id="105696.A0A1Y2LW50"/>
<dbReference type="Pfam" id="PF06722">
    <property type="entry name" value="EryCIII-like_C"/>
    <property type="match status" value="1"/>
</dbReference>
<feature type="region of interest" description="Disordered" evidence="2">
    <location>
        <begin position="603"/>
        <end position="650"/>
    </location>
</feature>
<feature type="domain" description="Erythromycin biosynthesis protein CIII-like C-terminal" evidence="4">
    <location>
        <begin position="393"/>
        <end position="491"/>
    </location>
</feature>
<dbReference type="EMBL" id="KZ107848">
    <property type="protein sequence ID" value="OSS47407.1"/>
    <property type="molecule type" value="Genomic_DNA"/>
</dbReference>
<dbReference type="PANTHER" id="PTHR48050:SF27">
    <property type="entry name" value="GLUCOSYLTRANSFERASE, PUTATIVE (AFU_ORTHOLOGUE AFUA_7G04880)-RELATED"/>
    <property type="match status" value="1"/>
</dbReference>
<dbReference type="InterPro" id="IPR050426">
    <property type="entry name" value="Glycosyltransferase_28"/>
</dbReference>
<organism evidence="5 6">
    <name type="scientific">Epicoccum nigrum</name>
    <name type="common">Soil fungus</name>
    <name type="synonym">Epicoccum purpurascens</name>
    <dbReference type="NCBI Taxonomy" id="105696"/>
    <lineage>
        <taxon>Eukaryota</taxon>
        <taxon>Fungi</taxon>
        <taxon>Dikarya</taxon>
        <taxon>Ascomycota</taxon>
        <taxon>Pezizomycotina</taxon>
        <taxon>Dothideomycetes</taxon>
        <taxon>Pleosporomycetidae</taxon>
        <taxon>Pleosporales</taxon>
        <taxon>Pleosporineae</taxon>
        <taxon>Didymellaceae</taxon>
        <taxon>Epicoccum</taxon>
    </lineage>
</organism>
<evidence type="ECO:0000256" key="1">
    <source>
        <dbReference type="ARBA" id="ARBA00022679"/>
    </source>
</evidence>